<dbReference type="Gene3D" id="3.60.21.10">
    <property type="match status" value="1"/>
</dbReference>
<keyword evidence="3" id="KW-1185">Reference proteome</keyword>
<dbReference type="SUPFAM" id="SSF56300">
    <property type="entry name" value="Metallo-dependent phosphatases"/>
    <property type="match status" value="1"/>
</dbReference>
<evidence type="ECO:0008006" key="4">
    <source>
        <dbReference type="Google" id="ProtNLM"/>
    </source>
</evidence>
<dbReference type="InterPro" id="IPR029052">
    <property type="entry name" value="Metallo-depent_PP-like"/>
</dbReference>
<evidence type="ECO:0000256" key="1">
    <source>
        <dbReference type="ARBA" id="ARBA00022729"/>
    </source>
</evidence>
<dbReference type="GO" id="GO:0003993">
    <property type="term" value="F:acid phosphatase activity"/>
    <property type="evidence" value="ECO:0007669"/>
    <property type="project" value="InterPro"/>
</dbReference>
<gene>
    <name evidence="2" type="ORF">HUJ06_028598</name>
</gene>
<name>A0A822Y3G8_NELNU</name>
<proteinExistence type="predicted"/>
<dbReference type="PANTHER" id="PTHR22953">
    <property type="entry name" value="ACID PHOSPHATASE RELATED"/>
    <property type="match status" value="1"/>
</dbReference>
<protein>
    <recommendedName>
        <fullName evidence="4">Acid phosphatase</fullName>
    </recommendedName>
</protein>
<organism evidence="2 3">
    <name type="scientific">Nelumbo nucifera</name>
    <name type="common">Sacred lotus</name>
    <dbReference type="NCBI Taxonomy" id="4432"/>
    <lineage>
        <taxon>Eukaryota</taxon>
        <taxon>Viridiplantae</taxon>
        <taxon>Streptophyta</taxon>
        <taxon>Embryophyta</taxon>
        <taxon>Tracheophyta</taxon>
        <taxon>Spermatophyta</taxon>
        <taxon>Magnoliopsida</taxon>
        <taxon>Proteales</taxon>
        <taxon>Nelumbonaceae</taxon>
        <taxon>Nelumbo</taxon>
    </lineage>
</organism>
<reference evidence="2 3" key="1">
    <citation type="journal article" date="2020" name="Mol. Biol. Evol.">
        <title>Distinct Expression and Methylation Patterns for Genes with Different Fates following a Single Whole-Genome Duplication in Flowering Plants.</title>
        <authorList>
            <person name="Shi T."/>
            <person name="Rahmani R.S."/>
            <person name="Gugger P.F."/>
            <person name="Wang M."/>
            <person name="Li H."/>
            <person name="Zhang Y."/>
            <person name="Li Z."/>
            <person name="Wang Q."/>
            <person name="Van de Peer Y."/>
            <person name="Marchal K."/>
            <person name="Chen J."/>
        </authorList>
    </citation>
    <scope>NUCLEOTIDE SEQUENCE [LARGE SCALE GENOMIC DNA]</scope>
    <source>
        <tissue evidence="2">Leaf</tissue>
    </source>
</reference>
<evidence type="ECO:0000313" key="2">
    <source>
        <dbReference type="EMBL" id="DAD27130.1"/>
    </source>
</evidence>
<dbReference type="InterPro" id="IPR039331">
    <property type="entry name" value="PAPs-like"/>
</dbReference>
<evidence type="ECO:0000313" key="3">
    <source>
        <dbReference type="Proteomes" id="UP000607653"/>
    </source>
</evidence>
<dbReference type="EMBL" id="DUZY01000002">
    <property type="protein sequence ID" value="DAD27130.1"/>
    <property type="molecule type" value="Genomic_DNA"/>
</dbReference>
<sequence length="126" mass="14757">MCVFFVFSTFKASKIKLFIRDQYRWLEGDLANVNRSVTPWLVATWHQPWYNSYQAHYREVECMRVEMEELLYSYGVDIVHAYERSNRVYNYLLDPCGPVHITIGDGGNREKMAIKHADAPSDCPAD</sequence>
<dbReference type="PANTHER" id="PTHR22953:SF15">
    <property type="entry name" value="PURPLE ACID PHOSPHATASE 13"/>
    <property type="match status" value="1"/>
</dbReference>
<accession>A0A822Y3G8</accession>
<dbReference type="Proteomes" id="UP000607653">
    <property type="component" value="Unassembled WGS sequence"/>
</dbReference>
<dbReference type="AlphaFoldDB" id="A0A822Y3G8"/>
<keyword evidence="1" id="KW-0732">Signal</keyword>
<comment type="caution">
    <text evidence="2">The sequence shown here is derived from an EMBL/GenBank/DDBJ whole genome shotgun (WGS) entry which is preliminary data.</text>
</comment>